<dbReference type="AlphaFoldDB" id="A0A075X8Z3"/>
<evidence type="ECO:0000313" key="5">
    <source>
        <dbReference type="EMBL" id="AIH07601.1"/>
    </source>
</evidence>
<dbReference type="InterPro" id="IPR050983">
    <property type="entry name" value="GST_Omega/HSP26"/>
</dbReference>
<dbReference type="Gene3D" id="3.40.30.10">
    <property type="entry name" value="Glutaredoxin"/>
    <property type="match status" value="1"/>
</dbReference>
<feature type="domain" description="GST C-terminal" evidence="4">
    <location>
        <begin position="143"/>
        <end position="275"/>
    </location>
</feature>
<dbReference type="Gene3D" id="1.20.1050.10">
    <property type="match status" value="1"/>
</dbReference>
<dbReference type="PANTHER" id="PTHR43968:SF6">
    <property type="entry name" value="GLUTATHIONE S-TRANSFERASE OMEGA"/>
    <property type="match status" value="1"/>
</dbReference>
<dbReference type="PANTHER" id="PTHR43968">
    <property type="match status" value="1"/>
</dbReference>
<dbReference type="InterPro" id="IPR036282">
    <property type="entry name" value="Glutathione-S-Trfase_C_sf"/>
</dbReference>
<dbReference type="PRINTS" id="PR01625">
    <property type="entry name" value="GSTRNSFRASEO"/>
</dbReference>
<evidence type="ECO:0000313" key="6">
    <source>
        <dbReference type="Proteomes" id="UP000301870"/>
    </source>
</evidence>
<proteinExistence type="evidence at transcript level"/>
<feature type="domain" description="GST N-terminal" evidence="3">
    <location>
        <begin position="59"/>
        <end position="138"/>
    </location>
</feature>
<evidence type="ECO:0000313" key="7">
    <source>
        <dbReference type="RefSeq" id="XP_022830239.1"/>
    </source>
</evidence>
<dbReference type="InterPro" id="IPR005442">
    <property type="entry name" value="GST_omega"/>
</dbReference>
<dbReference type="FunFam" id="1.20.1050.10:FF:000009">
    <property type="entry name" value="Glutathione S-transferase omega-1"/>
    <property type="match status" value="1"/>
</dbReference>
<gene>
    <name evidence="7" type="primary">LOC111359043</name>
</gene>
<dbReference type="KEGG" id="sliu:111359043"/>
<organism evidence="5">
    <name type="scientific">Spodoptera litura</name>
    <name type="common">Asian cotton leafworm</name>
    <dbReference type="NCBI Taxonomy" id="69820"/>
    <lineage>
        <taxon>Eukaryota</taxon>
        <taxon>Metazoa</taxon>
        <taxon>Ecdysozoa</taxon>
        <taxon>Arthropoda</taxon>
        <taxon>Hexapoda</taxon>
        <taxon>Insecta</taxon>
        <taxon>Pterygota</taxon>
        <taxon>Neoptera</taxon>
        <taxon>Endopterygota</taxon>
        <taxon>Lepidoptera</taxon>
        <taxon>Glossata</taxon>
        <taxon>Ditrysia</taxon>
        <taxon>Noctuoidea</taxon>
        <taxon>Noctuidae</taxon>
        <taxon>Amphipyrinae</taxon>
        <taxon>Spodoptera</taxon>
    </lineage>
</organism>
<keyword evidence="5" id="KW-0808">Transferase</keyword>
<reference evidence="5" key="1">
    <citation type="submission" date="2013-07" db="EMBL/GenBank/DDBJ databases">
        <title>Expression patterns of glutathione S-transferase superfamily in Spodoptera litura with chlorpyrifos tolerance.</title>
        <authorList>
            <person name="Zhang N."/>
            <person name="Liu J."/>
            <person name="Feng Q."/>
            <person name="Zheng S."/>
        </authorList>
    </citation>
    <scope>NUCLEOTIDE SEQUENCE</scope>
</reference>
<dbReference type="GO" id="GO:0004364">
    <property type="term" value="F:glutathione transferase activity"/>
    <property type="evidence" value="ECO:0007669"/>
    <property type="project" value="InterPro"/>
</dbReference>
<dbReference type="GO" id="GO:0045174">
    <property type="term" value="F:glutathione dehydrogenase (ascorbate) activity"/>
    <property type="evidence" value="ECO:0007669"/>
    <property type="project" value="TreeGrafter"/>
</dbReference>
<dbReference type="GeneID" id="111359043"/>
<comment type="similarity">
    <text evidence="1">Belongs to the GST superfamily. Omega family.</text>
</comment>
<sequence>MLSSTISFAVHLYSSLQGVQTIGRALGSLLPYSTMVGSNKRNFDTPHLKTGDPLPPYTGKLRLYNMRYCPFAQRTVLALNAKNIDYEIVNIDLMDKPEWLTTKSAFGKVPALEIAENVSIYESLVTVEYLDDVYPQRPLLPKDPVKKAVDKILVEALSAIHAVYFKLVRGPDTITEDNITAYYKNLTFIQQELQNRGTKFLDGDQPGYADYMIWPWFERLHVINHDLARLDKQKYKLLVEYIDNMFQDPVVAEYKLPREALEHFQNQYKLGKKPVYDYLIQK</sequence>
<dbReference type="InterPro" id="IPR036249">
    <property type="entry name" value="Thioredoxin-like_sf"/>
</dbReference>
<evidence type="ECO:0000256" key="2">
    <source>
        <dbReference type="ARBA" id="ARBA00023002"/>
    </source>
</evidence>
<dbReference type="InterPro" id="IPR040079">
    <property type="entry name" value="Glutathione_S-Trfase"/>
</dbReference>
<dbReference type="FunFam" id="3.40.30.10:FF:000123">
    <property type="entry name" value="Glutathione transferase o1"/>
    <property type="match status" value="1"/>
</dbReference>
<dbReference type="SFLD" id="SFLDS00019">
    <property type="entry name" value="Glutathione_Transferase_(cytos"/>
    <property type="match status" value="1"/>
</dbReference>
<dbReference type="SFLD" id="SFLDG00358">
    <property type="entry name" value="Main_(cytGST)"/>
    <property type="match status" value="1"/>
</dbReference>
<dbReference type="RefSeq" id="XP_022830239.1">
    <property type="nucleotide sequence ID" value="XM_022974471.1"/>
</dbReference>
<evidence type="ECO:0000259" key="4">
    <source>
        <dbReference type="PROSITE" id="PS50405"/>
    </source>
</evidence>
<evidence type="ECO:0000259" key="3">
    <source>
        <dbReference type="PROSITE" id="PS50404"/>
    </source>
</evidence>
<accession>A0A075X8Z3</accession>
<dbReference type="SUPFAM" id="SSF47616">
    <property type="entry name" value="GST C-terminal domain-like"/>
    <property type="match status" value="1"/>
</dbReference>
<evidence type="ECO:0000256" key="1">
    <source>
        <dbReference type="ARBA" id="ARBA00011067"/>
    </source>
</evidence>
<dbReference type="EMBL" id="KF482977">
    <property type="protein sequence ID" value="AIH07601.1"/>
    <property type="molecule type" value="mRNA"/>
</dbReference>
<protein>
    <submittedName>
        <fullName evidence="5">Glutathione S-transferase omega 2</fullName>
    </submittedName>
    <submittedName>
        <fullName evidence="7">Pyrimidodiazepine synthase-like</fullName>
    </submittedName>
</protein>
<dbReference type="InterPro" id="IPR010987">
    <property type="entry name" value="Glutathione-S-Trfase_C-like"/>
</dbReference>
<dbReference type="Pfam" id="PF13410">
    <property type="entry name" value="GST_C_2"/>
    <property type="match status" value="1"/>
</dbReference>
<dbReference type="OrthoDB" id="4951845at2759"/>
<name>A0A075X8Z3_SPOLT</name>
<dbReference type="SUPFAM" id="SSF52833">
    <property type="entry name" value="Thioredoxin-like"/>
    <property type="match status" value="1"/>
</dbReference>
<dbReference type="PROSITE" id="PS50405">
    <property type="entry name" value="GST_CTER"/>
    <property type="match status" value="1"/>
</dbReference>
<dbReference type="InterPro" id="IPR004045">
    <property type="entry name" value="Glutathione_S-Trfase_N"/>
</dbReference>
<dbReference type="CTD" id="119391"/>
<keyword evidence="2" id="KW-0560">Oxidoreductase</keyword>
<dbReference type="PROSITE" id="PS50404">
    <property type="entry name" value="GST_NTER"/>
    <property type="match status" value="1"/>
</dbReference>
<dbReference type="Pfam" id="PF13417">
    <property type="entry name" value="GST_N_3"/>
    <property type="match status" value="1"/>
</dbReference>
<dbReference type="GO" id="GO:0005737">
    <property type="term" value="C:cytoplasm"/>
    <property type="evidence" value="ECO:0007669"/>
    <property type="project" value="InterPro"/>
</dbReference>
<dbReference type="Proteomes" id="UP000301870">
    <property type="component" value="Chromosome 28"/>
</dbReference>
<dbReference type="GO" id="GO:0006749">
    <property type="term" value="P:glutathione metabolic process"/>
    <property type="evidence" value="ECO:0007669"/>
    <property type="project" value="TreeGrafter"/>
</dbReference>
<keyword evidence="6" id="KW-1185">Reference proteome</keyword>
<reference evidence="7" key="2">
    <citation type="submission" date="2025-04" db="UniProtKB">
        <authorList>
            <consortium name="RefSeq"/>
        </authorList>
    </citation>
    <scope>IDENTIFICATION</scope>
    <source>
        <strain evidence="7">Ishihara</strain>
        <tissue evidence="7">Whole body</tissue>
    </source>
</reference>